<sequence>MKNGISEIIEILELLDRHELVSEPPGEKTLQKVTEDLREIQKQADKREATLLAFVDTYDWQRQRLHQAAEKVIGWLRQEAKDHYGDANKAESDACVRELRDAIRFCKQKESGND</sequence>
<gene>
    <name evidence="1" type="ORF">G9F11_002921</name>
</gene>
<protein>
    <submittedName>
        <fullName evidence="1">Uncharacterized protein</fullName>
    </submittedName>
</protein>
<dbReference type="AlphaFoldDB" id="A0A750HMP4"/>
<proteinExistence type="predicted"/>
<reference evidence="1" key="1">
    <citation type="journal article" date="2018" name="Genome Biol.">
        <title>SKESA: strategic k-mer extension for scrupulous assemblies.</title>
        <authorList>
            <person name="Souvorov A."/>
            <person name="Agarwala R."/>
            <person name="Lipman D.J."/>
        </authorList>
    </citation>
    <scope>NUCLEOTIDE SEQUENCE</scope>
    <source>
        <strain evidence="1">MA.CK_93/00001031</strain>
    </source>
</reference>
<reference evidence="1" key="2">
    <citation type="submission" date="2020-02" db="EMBL/GenBank/DDBJ databases">
        <authorList>
            <consortium name="NCBI Pathogen Detection Project"/>
        </authorList>
    </citation>
    <scope>NUCLEOTIDE SEQUENCE</scope>
    <source>
        <strain evidence="1">MA.CK_93/00001031</strain>
    </source>
</reference>
<name>A0A750HMP4_SALER</name>
<dbReference type="EMBL" id="DAAVPY010000006">
    <property type="protein sequence ID" value="HAF6260294.1"/>
    <property type="molecule type" value="Genomic_DNA"/>
</dbReference>
<organism evidence="1">
    <name type="scientific">Salmonella enterica</name>
    <name type="common">Salmonella choleraesuis</name>
    <dbReference type="NCBI Taxonomy" id="28901"/>
    <lineage>
        <taxon>Bacteria</taxon>
        <taxon>Pseudomonadati</taxon>
        <taxon>Pseudomonadota</taxon>
        <taxon>Gammaproteobacteria</taxon>
        <taxon>Enterobacterales</taxon>
        <taxon>Enterobacteriaceae</taxon>
        <taxon>Salmonella</taxon>
    </lineage>
</organism>
<accession>A0A750HMP4</accession>
<evidence type="ECO:0000313" key="1">
    <source>
        <dbReference type="EMBL" id="HAF6260294.1"/>
    </source>
</evidence>
<comment type="caution">
    <text evidence="1">The sequence shown here is derived from an EMBL/GenBank/DDBJ whole genome shotgun (WGS) entry which is preliminary data.</text>
</comment>